<gene>
    <name evidence="2" type="ORF">D7D94_02240</name>
</gene>
<name>A0A6I6DY87_9MICO</name>
<dbReference type="RefSeq" id="WP_156241029.1">
    <property type="nucleotide sequence ID" value="NZ_BAAAZL010000002.1"/>
</dbReference>
<dbReference type="AlphaFoldDB" id="A0A6I6DY87"/>
<organism evidence="2 3">
    <name type="scientific">Microbacterium oryzae</name>
    <dbReference type="NCBI Taxonomy" id="743009"/>
    <lineage>
        <taxon>Bacteria</taxon>
        <taxon>Bacillati</taxon>
        <taxon>Actinomycetota</taxon>
        <taxon>Actinomycetes</taxon>
        <taxon>Micrococcales</taxon>
        <taxon>Microbacteriaceae</taxon>
        <taxon>Microbacterium</taxon>
    </lineage>
</organism>
<keyword evidence="3" id="KW-1185">Reference proteome</keyword>
<dbReference type="Proteomes" id="UP000422989">
    <property type="component" value="Chromosome"/>
</dbReference>
<evidence type="ECO:0000256" key="1">
    <source>
        <dbReference type="SAM" id="SignalP"/>
    </source>
</evidence>
<proteinExistence type="predicted"/>
<reference evidence="2 3" key="1">
    <citation type="submission" date="2018-09" db="EMBL/GenBank/DDBJ databases">
        <title>Whole genome sequencing of Microbacterium oryzae strain MB-10T.</title>
        <authorList>
            <person name="Das S.K."/>
        </authorList>
    </citation>
    <scope>NUCLEOTIDE SEQUENCE [LARGE SCALE GENOMIC DNA]</scope>
    <source>
        <strain evidence="2 3">MB-10</strain>
    </source>
</reference>
<accession>A0A6I6DY87</accession>
<protein>
    <submittedName>
        <fullName evidence="2">Uncharacterized protein</fullName>
    </submittedName>
</protein>
<evidence type="ECO:0000313" key="2">
    <source>
        <dbReference type="EMBL" id="QGU26629.1"/>
    </source>
</evidence>
<keyword evidence="1" id="KW-0732">Signal</keyword>
<feature type="chain" id="PRO_5039278350" evidence="1">
    <location>
        <begin position="20"/>
        <end position="285"/>
    </location>
</feature>
<dbReference type="OrthoDB" id="5050991at2"/>
<sequence>MSVVIAAVFALATGALLLAAWSLDDTHFDRPSTEFDELGAELESLPGVEAVEMERWVEAPTFSDPTSWMFVTVSDAGLPGLLEAACTSGYPDEITWHIRVRTPAASDVALNASPSDPVPTASAPSCPGFGFDAVRLTKELDRVAPGLAVQPSIWDKGVLAFLAMDDLDQPDAGTPTGFADTLPLVEHADALLTAAGRDADEVVEVNSPDLSLMIEPGESDAYLALLTDLVHLGATAFWADGEGTPIDGVEKVQIVAPDGRHAAIEDAIESSGLHIADLEVRFIEQ</sequence>
<evidence type="ECO:0000313" key="3">
    <source>
        <dbReference type="Proteomes" id="UP000422989"/>
    </source>
</evidence>
<feature type="signal peptide" evidence="1">
    <location>
        <begin position="1"/>
        <end position="19"/>
    </location>
</feature>
<dbReference type="KEGG" id="moj:D7D94_02240"/>
<dbReference type="EMBL" id="CP032550">
    <property type="protein sequence ID" value="QGU26629.1"/>
    <property type="molecule type" value="Genomic_DNA"/>
</dbReference>